<feature type="compositionally biased region" description="Polar residues" evidence="2">
    <location>
        <begin position="400"/>
        <end position="410"/>
    </location>
</feature>
<evidence type="ECO:0000256" key="1">
    <source>
        <dbReference type="SAM" id="Coils"/>
    </source>
</evidence>
<evidence type="ECO:0000256" key="2">
    <source>
        <dbReference type="SAM" id="MobiDB-lite"/>
    </source>
</evidence>
<gene>
    <name evidence="3" type="primary">Contig7756.g8267</name>
    <name evidence="3" type="ORF">STYLEM_12759</name>
</gene>
<feature type="region of interest" description="Disordered" evidence="2">
    <location>
        <begin position="897"/>
        <end position="924"/>
    </location>
</feature>
<feature type="coiled-coil region" evidence="1">
    <location>
        <begin position="122"/>
        <end position="160"/>
    </location>
</feature>
<evidence type="ECO:0000313" key="4">
    <source>
        <dbReference type="Proteomes" id="UP000039865"/>
    </source>
</evidence>
<feature type="coiled-coil region" evidence="1">
    <location>
        <begin position="323"/>
        <end position="350"/>
    </location>
</feature>
<sequence length="924" mass="107812">MIYEEDPKNSNVELDWFQFETEMRKVVRDLMEPTIQRSHEDREKTNQMRIMYDSLEDRIDYLENVILKRGEKLDIFEEIKESINQNELKRLQETQRQQDQMEMIERDNRLIHETLVVIQQQIDKQAEDYNNIFQKYMELNENLANQKEELLLVLKNSESTLLQKVFSLQQKIESMDHYQSNYHPLIDMHQTQIEKLEGLELACEDQINQLIEKTILLEKNKLERIQHEDDYLNTNNLISALSHTTEMYKIHFTRVENFVDKYLPVKVQNQISHSILSMFNKRDAKLSRYREYEVYFFKQQNEVLFNDDGQPDLINQMRDLYGKMQQDQMYQDMQREADRKRQQHINHQSQRKLNYGLISQQMTLKTSPQINFGNQQTFADSGDKNIKDDEMQFIEENLSGDDSPSVSRSPLKNRFVSPIPEEQDPSCEEEKSIIGQVVRKQSIIMPEPVKANQFMKQLTKKAIQNGIAKKATASNILDDLGIEMTELEDLIDDKLDGLFDILETRIKGSNEVNYKEMFEQMKLFQEGVKDECRKLESQVTLIQQEVQEHISAKEEALLKPQILLQKALDDIDIKFSTLFQIIANQYGSTDANCALTAAITNEIEYLKAKVIEFKNANDISLPILNHIPSSFNSTMLINSSYSPQVARINSQNRMARETNTHNQIEFHRIDERVLIYNGLNIRLGELKLLMKSHQQNAFKLFTLSTIKKLKETFESIISKDVSTFQKNTVTKKFRKSTLNSTNILPDVMISPSHQHYHLNTSNTMVGNQIQILGSISHQISPRSQLDMQLSNNLTDMKQTDESSAQLLSNSTILSLKKERQNSMQNNKKYKHNNNMSQALQHKLDKLAKITENLHENSIMENNAKGDHFYNPMNITFSNNRSNKSQLGFSLTGFAVGTTDQNRSKPYSKFSDKHKMSNQSILSKD</sequence>
<feature type="region of interest" description="Disordered" evidence="2">
    <location>
        <begin position="397"/>
        <end position="426"/>
    </location>
</feature>
<dbReference type="OrthoDB" id="327507at2759"/>
<name>A0A078AP56_STYLE</name>
<dbReference type="Proteomes" id="UP000039865">
    <property type="component" value="Unassembled WGS sequence"/>
</dbReference>
<dbReference type="InParanoid" id="A0A078AP56"/>
<evidence type="ECO:0000313" key="3">
    <source>
        <dbReference type="EMBL" id="CDW83711.1"/>
    </source>
</evidence>
<protein>
    <submittedName>
        <fullName evidence="3">Uncharacterized protein</fullName>
    </submittedName>
</protein>
<keyword evidence="1" id="KW-0175">Coiled coil</keyword>
<accession>A0A078AP56</accession>
<reference evidence="3 4" key="1">
    <citation type="submission" date="2014-06" db="EMBL/GenBank/DDBJ databases">
        <authorList>
            <person name="Swart Estienne"/>
        </authorList>
    </citation>
    <scope>NUCLEOTIDE SEQUENCE [LARGE SCALE GENOMIC DNA]</scope>
    <source>
        <strain evidence="3 4">130c</strain>
    </source>
</reference>
<keyword evidence="4" id="KW-1185">Reference proteome</keyword>
<organism evidence="3 4">
    <name type="scientific">Stylonychia lemnae</name>
    <name type="common">Ciliate</name>
    <dbReference type="NCBI Taxonomy" id="5949"/>
    <lineage>
        <taxon>Eukaryota</taxon>
        <taxon>Sar</taxon>
        <taxon>Alveolata</taxon>
        <taxon>Ciliophora</taxon>
        <taxon>Intramacronucleata</taxon>
        <taxon>Spirotrichea</taxon>
        <taxon>Stichotrichia</taxon>
        <taxon>Sporadotrichida</taxon>
        <taxon>Oxytrichidae</taxon>
        <taxon>Stylonychinae</taxon>
        <taxon>Stylonychia</taxon>
    </lineage>
</organism>
<proteinExistence type="predicted"/>
<dbReference type="EMBL" id="CCKQ01012105">
    <property type="protein sequence ID" value="CDW83711.1"/>
    <property type="molecule type" value="Genomic_DNA"/>
</dbReference>
<dbReference type="AlphaFoldDB" id="A0A078AP56"/>